<dbReference type="InParanoid" id="A0A163K5Z5"/>
<proteinExistence type="predicted"/>
<gene>
    <name evidence="1" type="primary">ABSGL_10387.1 scaffold 11958</name>
</gene>
<keyword evidence="2" id="KW-1185">Reference proteome</keyword>
<accession>A0A163K5Z5</accession>
<reference evidence="1" key="1">
    <citation type="submission" date="2016-04" db="EMBL/GenBank/DDBJ databases">
        <authorList>
            <person name="Evans L.H."/>
            <person name="Alamgir A."/>
            <person name="Owens N."/>
            <person name="Weber N.D."/>
            <person name="Virtaneva K."/>
            <person name="Barbian K."/>
            <person name="Babar A."/>
            <person name="Rosenke K."/>
        </authorList>
    </citation>
    <scope>NUCLEOTIDE SEQUENCE [LARGE SCALE GENOMIC DNA]</scope>
    <source>
        <strain evidence="1">CBS 101.48</strain>
    </source>
</reference>
<dbReference type="EMBL" id="LT554391">
    <property type="protein sequence ID" value="SAM04523.1"/>
    <property type="molecule type" value="Genomic_DNA"/>
</dbReference>
<sequence>MKGKSDCNAHYESFSHTCSFLSSFPTDKLDYVECHAALPFLEEECCHAHDKSAMLPSLSLKKNDAMPMIKVPCCPPFP</sequence>
<dbReference type="Proteomes" id="UP000078561">
    <property type="component" value="Unassembled WGS sequence"/>
</dbReference>
<dbReference type="AlphaFoldDB" id="A0A163K5Z5"/>
<organism evidence="1">
    <name type="scientific">Absidia glauca</name>
    <name type="common">Pin mould</name>
    <dbReference type="NCBI Taxonomy" id="4829"/>
    <lineage>
        <taxon>Eukaryota</taxon>
        <taxon>Fungi</taxon>
        <taxon>Fungi incertae sedis</taxon>
        <taxon>Mucoromycota</taxon>
        <taxon>Mucoromycotina</taxon>
        <taxon>Mucoromycetes</taxon>
        <taxon>Mucorales</taxon>
        <taxon>Cunninghamellaceae</taxon>
        <taxon>Absidia</taxon>
    </lineage>
</organism>
<evidence type="ECO:0000313" key="1">
    <source>
        <dbReference type="EMBL" id="SAM04523.1"/>
    </source>
</evidence>
<evidence type="ECO:0000313" key="2">
    <source>
        <dbReference type="Proteomes" id="UP000078561"/>
    </source>
</evidence>
<name>A0A163K5Z5_ABSGL</name>
<protein>
    <submittedName>
        <fullName evidence="1">Uncharacterized protein</fullName>
    </submittedName>
</protein>